<dbReference type="InterPro" id="IPR000671">
    <property type="entry name" value="Peptidase_A31"/>
</dbReference>
<dbReference type="GO" id="GO:0016485">
    <property type="term" value="P:protein processing"/>
    <property type="evidence" value="ECO:0007669"/>
    <property type="project" value="TreeGrafter"/>
</dbReference>
<comment type="similarity">
    <text evidence="1">Belongs to the peptidase A31 family.</text>
</comment>
<dbReference type="MEROPS" id="A31.003"/>
<dbReference type="CDD" id="cd06067">
    <property type="entry name" value="H2MP_MemB-H2evol"/>
    <property type="match status" value="1"/>
</dbReference>
<accession>D5EDT0</accession>
<dbReference type="Proteomes" id="UP000002366">
    <property type="component" value="Chromosome"/>
</dbReference>
<dbReference type="eggNOG" id="COG0680">
    <property type="taxonomic scope" value="Bacteria"/>
</dbReference>
<dbReference type="InterPro" id="IPR004420">
    <property type="entry name" value="Pept_A31_hyd_mat_HycI"/>
</dbReference>
<dbReference type="InterPro" id="IPR023430">
    <property type="entry name" value="Pept_HybD-like_dom_sf"/>
</dbReference>
<protein>
    <submittedName>
        <fullName evidence="5">Hydrogenase maturation protease</fullName>
    </submittedName>
</protein>
<evidence type="ECO:0000313" key="6">
    <source>
        <dbReference type="Proteomes" id="UP000002366"/>
    </source>
</evidence>
<keyword evidence="3" id="KW-0064">Aspartyl protease</keyword>
<evidence type="ECO:0000256" key="3">
    <source>
        <dbReference type="ARBA" id="ARBA00022750"/>
    </source>
</evidence>
<organism evidence="5 6">
    <name type="scientific">Aminobacterium colombiense (strain DSM 12261 / ALA-1)</name>
    <dbReference type="NCBI Taxonomy" id="572547"/>
    <lineage>
        <taxon>Bacteria</taxon>
        <taxon>Thermotogati</taxon>
        <taxon>Synergistota</taxon>
        <taxon>Synergistia</taxon>
        <taxon>Synergistales</taxon>
        <taxon>Aminobacteriaceae</taxon>
        <taxon>Aminobacterium</taxon>
    </lineage>
</organism>
<dbReference type="AlphaFoldDB" id="D5EDT0"/>
<dbReference type="OrthoDB" id="1723372at2"/>
<dbReference type="STRING" id="572547.Amico_0577"/>
<dbReference type="EMBL" id="CP001997">
    <property type="protein sequence ID" value="ADE56712.1"/>
    <property type="molecule type" value="Genomic_DNA"/>
</dbReference>
<dbReference type="Gene3D" id="3.40.50.1450">
    <property type="entry name" value="HybD-like"/>
    <property type="match status" value="1"/>
</dbReference>
<proteinExistence type="inferred from homology"/>
<dbReference type="NCBIfam" id="TIGR00072">
    <property type="entry name" value="hydrog_prot"/>
    <property type="match status" value="1"/>
</dbReference>
<evidence type="ECO:0000256" key="1">
    <source>
        <dbReference type="ARBA" id="ARBA00006814"/>
    </source>
</evidence>
<evidence type="ECO:0000256" key="4">
    <source>
        <dbReference type="ARBA" id="ARBA00022801"/>
    </source>
</evidence>
<dbReference type="PRINTS" id="PR00446">
    <property type="entry name" value="HYDRGNUPTAKE"/>
</dbReference>
<sequence>MGTITLWGIGNPLFGDDGVGPFIAKELHKKRALHPITAIDCETIPENYIAPLKRNLPNLLLIVDAADMNLPPGSVRRIPLHMVENVSFSTHGLPLGMLLEDIAQKITIIYIGIQPFSQNLGESLSQKVKDAAEKLILILEKQHFEKIPLLYQENLSPK</sequence>
<dbReference type="SUPFAM" id="SSF53163">
    <property type="entry name" value="HybD-like"/>
    <property type="match status" value="1"/>
</dbReference>
<evidence type="ECO:0000256" key="2">
    <source>
        <dbReference type="ARBA" id="ARBA00022670"/>
    </source>
</evidence>
<dbReference type="Pfam" id="PF01750">
    <property type="entry name" value="HycI"/>
    <property type="match status" value="1"/>
</dbReference>
<dbReference type="HOGENOM" id="CLU_099037_4_1_0"/>
<dbReference type="GO" id="GO:0008047">
    <property type="term" value="F:enzyme activator activity"/>
    <property type="evidence" value="ECO:0007669"/>
    <property type="project" value="InterPro"/>
</dbReference>
<evidence type="ECO:0000313" key="5">
    <source>
        <dbReference type="EMBL" id="ADE56712.1"/>
    </source>
</evidence>
<gene>
    <name evidence="5" type="ordered locus">Amico_0577</name>
</gene>
<keyword evidence="2 5" id="KW-0645">Protease</keyword>
<dbReference type="KEGG" id="aco:Amico_0577"/>
<dbReference type="GO" id="GO:0004190">
    <property type="term" value="F:aspartic-type endopeptidase activity"/>
    <property type="evidence" value="ECO:0007669"/>
    <property type="project" value="UniProtKB-KW"/>
</dbReference>
<reference evidence="5 6" key="1">
    <citation type="journal article" date="2010" name="Stand. Genomic Sci.">
        <title>Complete genome sequence of Aminobacterium colombiense type strain (ALA-1).</title>
        <authorList>
            <person name="Chertkov O."/>
            <person name="Sikorski J."/>
            <person name="Brambilla E."/>
            <person name="Lapidus A."/>
            <person name="Copeland A."/>
            <person name="Glavina Del Rio T."/>
            <person name="Nolan M."/>
            <person name="Lucas S."/>
            <person name="Tice H."/>
            <person name="Cheng J.F."/>
            <person name="Han C."/>
            <person name="Detter J.C."/>
            <person name="Bruce D."/>
            <person name="Tapia R."/>
            <person name="Goodwin L."/>
            <person name="Pitluck S."/>
            <person name="Liolios K."/>
            <person name="Ivanova N."/>
            <person name="Mavromatis K."/>
            <person name="Ovchinnikova G."/>
            <person name="Pati A."/>
            <person name="Chen A."/>
            <person name="Palaniappan K."/>
            <person name="Land M."/>
            <person name="Hauser L."/>
            <person name="Chang Y.J."/>
            <person name="Jeffries C.D."/>
            <person name="Spring S."/>
            <person name="Rohde M."/>
            <person name="Goker M."/>
            <person name="Bristow J."/>
            <person name="Eisen J.A."/>
            <person name="Markowitz V."/>
            <person name="Hugenholtz P."/>
            <person name="Kyrpides N.C."/>
            <person name="Klenk H.P."/>
        </authorList>
    </citation>
    <scope>NUCLEOTIDE SEQUENCE [LARGE SCALE GENOMIC DNA]</scope>
    <source>
        <strain evidence="6">DSM 12261 / ALA-1</strain>
    </source>
</reference>
<keyword evidence="6" id="KW-1185">Reference proteome</keyword>
<keyword evidence="4" id="KW-0378">Hydrolase</keyword>
<dbReference type="PANTHER" id="PTHR30302:SF1">
    <property type="entry name" value="HYDROGENASE 2 MATURATION PROTEASE"/>
    <property type="match status" value="1"/>
</dbReference>
<name>D5EDT0_AMICL</name>
<dbReference type="PANTHER" id="PTHR30302">
    <property type="entry name" value="HYDROGENASE 1 MATURATION PROTEASE"/>
    <property type="match status" value="1"/>
</dbReference>
<dbReference type="RefSeq" id="WP_013047978.1">
    <property type="nucleotide sequence ID" value="NC_014011.1"/>
</dbReference>